<dbReference type="Proteomes" id="UP001516662">
    <property type="component" value="Unassembled WGS sequence"/>
</dbReference>
<protein>
    <recommendedName>
        <fullName evidence="3">ABM domain-containing protein</fullName>
    </recommendedName>
</protein>
<evidence type="ECO:0008006" key="3">
    <source>
        <dbReference type="Google" id="ProtNLM"/>
    </source>
</evidence>
<keyword evidence="2" id="KW-1185">Reference proteome</keyword>
<proteinExistence type="predicted"/>
<sequence>MFVKVYTYHIQHDKVAEYLAIQEKAFKIYNRYLDFQTIYLQSKEDNTKWMEITKYKDEEEYKKCIDLINKSEEIQELFNAFQSLLVSQMKISEEDFIERKI</sequence>
<dbReference type="InterPro" id="IPR011008">
    <property type="entry name" value="Dimeric_a/b-barrel"/>
</dbReference>
<gene>
    <name evidence="1" type="ORF">IMZ08_17550</name>
</gene>
<evidence type="ECO:0000313" key="1">
    <source>
        <dbReference type="EMBL" id="MBE4909843.1"/>
    </source>
</evidence>
<dbReference type="Gene3D" id="3.30.70.100">
    <property type="match status" value="1"/>
</dbReference>
<organism evidence="1 2">
    <name type="scientific">Litchfieldia luteola</name>
    <dbReference type="NCBI Taxonomy" id="682179"/>
    <lineage>
        <taxon>Bacteria</taxon>
        <taxon>Bacillati</taxon>
        <taxon>Bacillota</taxon>
        <taxon>Bacilli</taxon>
        <taxon>Bacillales</taxon>
        <taxon>Bacillaceae</taxon>
        <taxon>Litchfieldia</taxon>
    </lineage>
</organism>
<accession>A0ABR9QMW1</accession>
<dbReference type="EMBL" id="JADCLJ010000024">
    <property type="protein sequence ID" value="MBE4909843.1"/>
    <property type="molecule type" value="Genomic_DNA"/>
</dbReference>
<evidence type="ECO:0000313" key="2">
    <source>
        <dbReference type="Proteomes" id="UP001516662"/>
    </source>
</evidence>
<reference evidence="1 2" key="1">
    <citation type="submission" date="2020-10" db="EMBL/GenBank/DDBJ databases">
        <title>Bacillus sp. HD4P25, an endophyte from a halophyte.</title>
        <authorList>
            <person name="Sun J.-Q."/>
        </authorList>
    </citation>
    <scope>NUCLEOTIDE SEQUENCE [LARGE SCALE GENOMIC DNA]</scope>
    <source>
        <strain evidence="1 2">YIM 93174</strain>
    </source>
</reference>
<dbReference type="RefSeq" id="WP_193538875.1">
    <property type="nucleotide sequence ID" value="NZ_JADCLJ010000024.1"/>
</dbReference>
<name>A0ABR9QMW1_9BACI</name>
<comment type="caution">
    <text evidence="1">The sequence shown here is derived from an EMBL/GenBank/DDBJ whole genome shotgun (WGS) entry which is preliminary data.</text>
</comment>
<dbReference type="SUPFAM" id="SSF54909">
    <property type="entry name" value="Dimeric alpha+beta barrel"/>
    <property type="match status" value="1"/>
</dbReference>